<keyword evidence="1" id="KW-0812">Transmembrane</keyword>
<sequence length="86" mass="9426">MILRYALGLLVVLSLLTPLVMLPENGDRLMEFYMTLPAVVLATVAATGSAFFIPKDKRNQPKMYLLPTLMAVVILALIGWASVSMT</sequence>
<keyword evidence="1" id="KW-1133">Transmembrane helix</keyword>
<keyword evidence="1" id="KW-0472">Membrane</keyword>
<accession>A0A6I4M6X8</accession>
<dbReference type="Proteomes" id="UP000471147">
    <property type="component" value="Unassembled WGS sequence"/>
</dbReference>
<feature type="transmembrane region" description="Helical" evidence="1">
    <location>
        <begin position="31"/>
        <end position="52"/>
    </location>
</feature>
<comment type="caution">
    <text evidence="2">The sequence shown here is derived from an EMBL/GenBank/DDBJ whole genome shotgun (WGS) entry which is preliminary data.</text>
</comment>
<dbReference type="RefSeq" id="WP_160353860.1">
    <property type="nucleotide sequence ID" value="NZ_SDWJ01000002.1"/>
</dbReference>
<proteinExistence type="predicted"/>
<evidence type="ECO:0000313" key="3">
    <source>
        <dbReference type="Proteomes" id="UP000471147"/>
    </source>
</evidence>
<feature type="transmembrane region" description="Helical" evidence="1">
    <location>
        <begin position="64"/>
        <end position="83"/>
    </location>
</feature>
<dbReference type="EMBL" id="SDWJ01000002">
    <property type="protein sequence ID" value="MVZ97885.1"/>
    <property type="molecule type" value="Genomic_DNA"/>
</dbReference>
<evidence type="ECO:0000256" key="1">
    <source>
        <dbReference type="SAM" id="Phobius"/>
    </source>
</evidence>
<name>A0A6I4M6X8_9SPHN</name>
<evidence type="ECO:0000313" key="2">
    <source>
        <dbReference type="EMBL" id="MVZ97885.1"/>
    </source>
</evidence>
<organism evidence="2 3">
    <name type="scientific">Sphingorhabdus profundilacus</name>
    <dbReference type="NCBI Taxonomy" id="2509718"/>
    <lineage>
        <taxon>Bacteria</taxon>
        <taxon>Pseudomonadati</taxon>
        <taxon>Pseudomonadota</taxon>
        <taxon>Alphaproteobacteria</taxon>
        <taxon>Sphingomonadales</taxon>
        <taxon>Sphingomonadaceae</taxon>
        <taxon>Sphingorhabdus</taxon>
    </lineage>
</organism>
<keyword evidence="3" id="KW-1185">Reference proteome</keyword>
<dbReference type="AlphaFoldDB" id="A0A6I4M6X8"/>
<protein>
    <submittedName>
        <fullName evidence="2">Uncharacterized protein</fullName>
    </submittedName>
</protein>
<reference evidence="2 3" key="1">
    <citation type="submission" date="2019-01" db="EMBL/GenBank/DDBJ databases">
        <title>Sphingorhabdus lacus sp.nov., isolated from an oligotrophic freshwater lake.</title>
        <authorList>
            <person name="Park M."/>
        </authorList>
    </citation>
    <scope>NUCLEOTIDE SEQUENCE [LARGE SCALE GENOMIC DNA]</scope>
    <source>
        <strain evidence="2 3">IMCC26285</strain>
    </source>
</reference>
<gene>
    <name evidence="2" type="ORF">EUU23_09205</name>
</gene>